<sequence length="122" mass="13779">MNDLLAELTTLETELHHPGTTCTRERLERLLHPDFHEVGRSGARYTRQAVIDFLADRGAPPQVIAYDHRIEQLAADMALLHFGSHEVAADGTHRHAALRMSVWRRTSAGWQLHYHQGTPTAP</sequence>
<dbReference type="RefSeq" id="WP_162336714.1">
    <property type="nucleotide sequence ID" value="NZ_JBHSRQ010000004.1"/>
</dbReference>
<comment type="caution">
    <text evidence="2">The sequence shown here is derived from an EMBL/GenBank/DDBJ whole genome shotgun (WGS) entry which is preliminary data.</text>
</comment>
<keyword evidence="3" id="KW-1185">Reference proteome</keyword>
<dbReference type="Gene3D" id="3.10.450.50">
    <property type="match status" value="1"/>
</dbReference>
<proteinExistence type="predicted"/>
<dbReference type="Proteomes" id="UP000781710">
    <property type="component" value="Unassembled WGS sequence"/>
</dbReference>
<dbReference type="SUPFAM" id="SSF54427">
    <property type="entry name" value="NTF2-like"/>
    <property type="match status" value="1"/>
</dbReference>
<organism evidence="2 3">
    <name type="scientific">Pseudoxanthomonas japonensis</name>
    <dbReference type="NCBI Taxonomy" id="69284"/>
    <lineage>
        <taxon>Bacteria</taxon>
        <taxon>Pseudomonadati</taxon>
        <taxon>Pseudomonadota</taxon>
        <taxon>Gammaproteobacteria</taxon>
        <taxon>Lysobacterales</taxon>
        <taxon>Lysobacteraceae</taxon>
        <taxon>Pseudoxanthomonas</taxon>
    </lineage>
</organism>
<gene>
    <name evidence="2" type="ORF">CSC78_04440</name>
</gene>
<evidence type="ECO:0000313" key="2">
    <source>
        <dbReference type="EMBL" id="KAF1726356.1"/>
    </source>
</evidence>
<dbReference type="Pfam" id="PF14534">
    <property type="entry name" value="DUF4440"/>
    <property type="match status" value="1"/>
</dbReference>
<evidence type="ECO:0000313" key="3">
    <source>
        <dbReference type="Proteomes" id="UP000781710"/>
    </source>
</evidence>
<reference evidence="2 3" key="1">
    <citation type="submission" date="2017-10" db="EMBL/GenBank/DDBJ databases">
        <title>Whole genome sequencing of members of genus Pseudoxanthomonas.</title>
        <authorList>
            <person name="Kumar S."/>
            <person name="Bansal K."/>
            <person name="Kaur A."/>
            <person name="Patil P."/>
            <person name="Sharma S."/>
            <person name="Patil P.B."/>
        </authorList>
    </citation>
    <scope>NUCLEOTIDE SEQUENCE [LARGE SCALE GENOMIC DNA]</scope>
    <source>
        <strain evidence="2 3">DSM 17109</strain>
    </source>
</reference>
<dbReference type="InterPro" id="IPR027843">
    <property type="entry name" value="DUF4440"/>
</dbReference>
<dbReference type="EMBL" id="PDWW01000004">
    <property type="protein sequence ID" value="KAF1726356.1"/>
    <property type="molecule type" value="Genomic_DNA"/>
</dbReference>
<feature type="domain" description="DUF4440" evidence="1">
    <location>
        <begin position="9"/>
        <end position="112"/>
    </location>
</feature>
<name>A0ABQ6ZJM5_9GAMM</name>
<protein>
    <submittedName>
        <fullName evidence="2">DUF4440 domain-containing protein</fullName>
    </submittedName>
</protein>
<accession>A0ABQ6ZJM5</accession>
<evidence type="ECO:0000259" key="1">
    <source>
        <dbReference type="Pfam" id="PF14534"/>
    </source>
</evidence>
<dbReference type="InterPro" id="IPR032710">
    <property type="entry name" value="NTF2-like_dom_sf"/>
</dbReference>